<dbReference type="SMART" id="SM00185">
    <property type="entry name" value="ARM"/>
    <property type="match status" value="8"/>
</dbReference>
<accession>A0A1S3E2C7</accession>
<dbReference type="InterPro" id="IPR000225">
    <property type="entry name" value="Armadillo"/>
</dbReference>
<dbReference type="InterPro" id="IPR024931">
    <property type="entry name" value="Importin_alpha"/>
</dbReference>
<dbReference type="KEGG" id="cam:101488281"/>
<dbReference type="GO" id="GO:0005737">
    <property type="term" value="C:cytoplasm"/>
    <property type="evidence" value="ECO:0007669"/>
    <property type="project" value="InterPro"/>
</dbReference>
<dbReference type="AlphaFoldDB" id="A0A1S3E2C7"/>
<keyword evidence="8" id="KW-1185">Reference proteome</keyword>
<keyword evidence="2 5" id="KW-0813">Transport</keyword>
<dbReference type="Proteomes" id="UP000087171">
    <property type="component" value="Chromosome Ca3"/>
</dbReference>
<evidence type="ECO:0000256" key="1">
    <source>
        <dbReference type="ARBA" id="ARBA00010394"/>
    </source>
</evidence>
<reference evidence="8" key="1">
    <citation type="journal article" date="2013" name="Nat. Biotechnol.">
        <title>Draft genome sequence of chickpea (Cicer arietinum) provides a resource for trait improvement.</title>
        <authorList>
            <person name="Varshney R.K."/>
            <person name="Song C."/>
            <person name="Saxena R.K."/>
            <person name="Azam S."/>
            <person name="Yu S."/>
            <person name="Sharpe A.G."/>
            <person name="Cannon S."/>
            <person name="Baek J."/>
            <person name="Rosen B.D."/>
            <person name="Tar'an B."/>
            <person name="Millan T."/>
            <person name="Zhang X."/>
            <person name="Ramsay L.D."/>
            <person name="Iwata A."/>
            <person name="Wang Y."/>
            <person name="Nelson W."/>
            <person name="Farmer A.D."/>
            <person name="Gaur P.M."/>
            <person name="Soderlund C."/>
            <person name="Penmetsa R.V."/>
            <person name="Xu C."/>
            <person name="Bharti A.K."/>
            <person name="He W."/>
            <person name="Winter P."/>
            <person name="Zhao S."/>
            <person name="Hane J.K."/>
            <person name="Carrasquilla-Garcia N."/>
            <person name="Condie J.A."/>
            <person name="Upadhyaya H.D."/>
            <person name="Luo M.C."/>
            <person name="Thudi M."/>
            <person name="Gowda C.L."/>
            <person name="Singh N.P."/>
            <person name="Lichtenzveig J."/>
            <person name="Gali K.K."/>
            <person name="Rubio J."/>
            <person name="Nadarajan N."/>
            <person name="Dolezel J."/>
            <person name="Bansal K.C."/>
            <person name="Xu X."/>
            <person name="Edwards D."/>
            <person name="Zhang G."/>
            <person name="Kahl G."/>
            <person name="Gil J."/>
            <person name="Singh K.B."/>
            <person name="Datta S.K."/>
            <person name="Jackson S.A."/>
            <person name="Wang J."/>
            <person name="Cook D.R."/>
        </authorList>
    </citation>
    <scope>NUCLEOTIDE SEQUENCE [LARGE SCALE GENOMIC DNA]</scope>
    <source>
        <strain evidence="8">cv. CDC Frontier</strain>
    </source>
</reference>
<dbReference type="InterPro" id="IPR016024">
    <property type="entry name" value="ARM-type_fold"/>
</dbReference>
<dbReference type="GeneID" id="101488281"/>
<dbReference type="PaxDb" id="3827-XP_004494562.1"/>
<dbReference type="InterPro" id="IPR011989">
    <property type="entry name" value="ARM-like"/>
</dbReference>
<dbReference type="SUPFAM" id="SSF48371">
    <property type="entry name" value="ARM repeat"/>
    <property type="match status" value="1"/>
</dbReference>
<protein>
    <recommendedName>
        <fullName evidence="5">Importin subunit alpha</fullName>
    </recommendedName>
</protein>
<dbReference type="GO" id="GO:0061608">
    <property type="term" value="F:nuclear import signal receptor activity"/>
    <property type="evidence" value="ECO:0007669"/>
    <property type="project" value="InterPro"/>
</dbReference>
<dbReference type="STRING" id="3827.A0A1S3E2C7"/>
<dbReference type="RefSeq" id="XP_012569529.1">
    <property type="nucleotide sequence ID" value="XM_012714075.2"/>
</dbReference>
<dbReference type="RefSeq" id="XP_004494562.1">
    <property type="nucleotide sequence ID" value="XM_004494505.3"/>
</dbReference>
<reference evidence="9 10" key="2">
    <citation type="submission" date="2023-09" db="UniProtKB">
        <authorList>
            <consortium name="RefSeq"/>
        </authorList>
    </citation>
    <scope>IDENTIFICATION</scope>
    <source>
        <tissue evidence="9 10">Etiolated seedlings</tissue>
    </source>
</reference>
<keyword evidence="4 5" id="KW-0653">Protein transport</keyword>
<comment type="similarity">
    <text evidence="1 5">Belongs to the importin alpha family.</text>
</comment>
<dbReference type="PROSITE" id="PS50176">
    <property type="entry name" value="ARM_REPEAT"/>
    <property type="match status" value="1"/>
</dbReference>
<keyword evidence="3" id="KW-0677">Repeat</keyword>
<evidence type="ECO:0000256" key="5">
    <source>
        <dbReference type="PIRNR" id="PIRNR005673"/>
    </source>
</evidence>
<proteinExistence type="inferred from homology"/>
<dbReference type="Gene3D" id="1.25.10.10">
    <property type="entry name" value="Leucine-rich Repeat Variant"/>
    <property type="match status" value="1"/>
</dbReference>
<dbReference type="PIRSF" id="PIRSF005673">
    <property type="entry name" value="Importin_alpha"/>
    <property type="match status" value="1"/>
</dbReference>
<dbReference type="eggNOG" id="KOG0166">
    <property type="taxonomic scope" value="Eukaryota"/>
</dbReference>
<name>A0A1S3E2C7_CICAR</name>
<evidence type="ECO:0000313" key="8">
    <source>
        <dbReference type="Proteomes" id="UP000087171"/>
    </source>
</evidence>
<sequence>MSLRPNTSSSSSSPRKKVNKNTGVDAGDFSPRGKNDFVQITKNKLQESIFKKPKEEDVPSSPCLINTDHDILIFKIQHIRTLTQELFSDDPASQLEATTEIWKLLSKGNNALLIEEVIRAGVVPQLVKFLARNDMPQLQSKAACTLTSITSGSSEHTKIVVDNGAVPLLVHLLCCGSDDMKEQVLWVLGNISGDSPSARDDVLSHGALLPLLGLMWNPSIVKPSILKIGSWTLSNLLHGKNPSKLLEQIQPALPFLRNLLMTTNEEVVVSACGTLSLLTYEASSQMIQAVIDANVCPRLVELLQSPESKATVSILITLGSLAMGDEAHIQVLIDNGVLTCVKQLLSTRDRIVIRYACWVVSNITGGNKAPIQDVIDVDLISPLVHLTKAEFVIKREVVCAISNCAYGTPEQIRFLVSKGCIEALCDLLTCPDPTLLTLCLHGLYNILLDGDTDNNITGGVNVYAEKVDKCGGLEKIISLQSYDNDDVYTLAADMVETYWPEEHETVDDEKVHNSEGGSEQG</sequence>
<organism evidence="10">
    <name type="scientific">Cicer arietinum</name>
    <name type="common">Chickpea</name>
    <name type="synonym">Garbanzo</name>
    <dbReference type="NCBI Taxonomy" id="3827"/>
    <lineage>
        <taxon>Eukaryota</taxon>
        <taxon>Viridiplantae</taxon>
        <taxon>Streptophyta</taxon>
        <taxon>Embryophyta</taxon>
        <taxon>Tracheophyta</taxon>
        <taxon>Spermatophyta</taxon>
        <taxon>Magnoliopsida</taxon>
        <taxon>eudicotyledons</taxon>
        <taxon>Gunneridae</taxon>
        <taxon>Pentapetalae</taxon>
        <taxon>rosids</taxon>
        <taxon>fabids</taxon>
        <taxon>Fabales</taxon>
        <taxon>Fabaceae</taxon>
        <taxon>Papilionoideae</taxon>
        <taxon>50 kb inversion clade</taxon>
        <taxon>NPAAA clade</taxon>
        <taxon>Hologalegina</taxon>
        <taxon>IRL clade</taxon>
        <taxon>Cicereae</taxon>
        <taxon>Cicer</taxon>
    </lineage>
</organism>
<evidence type="ECO:0000256" key="3">
    <source>
        <dbReference type="ARBA" id="ARBA00022737"/>
    </source>
</evidence>
<evidence type="ECO:0000256" key="7">
    <source>
        <dbReference type="SAM" id="MobiDB-lite"/>
    </source>
</evidence>
<dbReference type="InterPro" id="IPR032413">
    <property type="entry name" value="Arm_3"/>
</dbReference>
<evidence type="ECO:0000313" key="9">
    <source>
        <dbReference type="RefSeq" id="XP_004494562.1"/>
    </source>
</evidence>
<evidence type="ECO:0000313" key="10">
    <source>
        <dbReference type="RefSeq" id="XP_012569529.1"/>
    </source>
</evidence>
<dbReference type="GO" id="GO:0006606">
    <property type="term" value="P:protein import into nucleus"/>
    <property type="evidence" value="ECO:0007669"/>
    <property type="project" value="InterPro"/>
</dbReference>
<gene>
    <name evidence="9 10" type="primary">LOC101488281</name>
</gene>
<dbReference type="OrthoDB" id="1426202at2759"/>
<evidence type="ECO:0000256" key="6">
    <source>
        <dbReference type="PROSITE-ProRule" id="PRU00259"/>
    </source>
</evidence>
<evidence type="ECO:0000256" key="2">
    <source>
        <dbReference type="ARBA" id="ARBA00022448"/>
    </source>
</evidence>
<dbReference type="PANTHER" id="PTHR23316">
    <property type="entry name" value="IMPORTIN ALPHA"/>
    <property type="match status" value="1"/>
</dbReference>
<dbReference type="Pfam" id="PF16186">
    <property type="entry name" value="Arm_3"/>
    <property type="match status" value="1"/>
</dbReference>
<evidence type="ECO:0000256" key="4">
    <source>
        <dbReference type="ARBA" id="ARBA00022927"/>
    </source>
</evidence>
<feature type="repeat" description="ARM" evidence="6">
    <location>
        <begin position="121"/>
        <end position="164"/>
    </location>
</feature>
<dbReference type="Pfam" id="PF00514">
    <property type="entry name" value="Arm"/>
    <property type="match status" value="5"/>
</dbReference>
<feature type="region of interest" description="Disordered" evidence="7">
    <location>
        <begin position="1"/>
        <end position="35"/>
    </location>
</feature>